<evidence type="ECO:0000313" key="2">
    <source>
        <dbReference type="EMBL" id="CAI0395673.1"/>
    </source>
</evidence>
<keyword evidence="3" id="KW-1185">Reference proteome</keyword>
<accession>A0AAV0IEF1</accession>
<feature type="region of interest" description="Disordered" evidence="1">
    <location>
        <begin position="47"/>
        <end position="75"/>
    </location>
</feature>
<dbReference type="Proteomes" id="UP001154282">
    <property type="component" value="Unassembled WGS sequence"/>
</dbReference>
<sequence>MLITRNIYERNFISLINIDRSCNLEFGSVLLLQAPADPIRPQVIIKPRSKNLSPGTEGVGQRQPSNGENLHSGSNSCHCSSFLCCFRLVRFHVWKRIGP</sequence>
<evidence type="ECO:0000256" key="1">
    <source>
        <dbReference type="SAM" id="MobiDB-lite"/>
    </source>
</evidence>
<organism evidence="2 3">
    <name type="scientific">Linum tenue</name>
    <dbReference type="NCBI Taxonomy" id="586396"/>
    <lineage>
        <taxon>Eukaryota</taxon>
        <taxon>Viridiplantae</taxon>
        <taxon>Streptophyta</taxon>
        <taxon>Embryophyta</taxon>
        <taxon>Tracheophyta</taxon>
        <taxon>Spermatophyta</taxon>
        <taxon>Magnoliopsida</taxon>
        <taxon>eudicotyledons</taxon>
        <taxon>Gunneridae</taxon>
        <taxon>Pentapetalae</taxon>
        <taxon>rosids</taxon>
        <taxon>fabids</taxon>
        <taxon>Malpighiales</taxon>
        <taxon>Linaceae</taxon>
        <taxon>Linum</taxon>
    </lineage>
</organism>
<evidence type="ECO:0008006" key="4">
    <source>
        <dbReference type="Google" id="ProtNLM"/>
    </source>
</evidence>
<feature type="compositionally biased region" description="Polar residues" evidence="1">
    <location>
        <begin position="62"/>
        <end position="75"/>
    </location>
</feature>
<name>A0AAV0IEF1_9ROSI</name>
<reference evidence="2" key="1">
    <citation type="submission" date="2022-08" db="EMBL/GenBank/DDBJ databases">
        <authorList>
            <person name="Gutierrez-Valencia J."/>
        </authorList>
    </citation>
    <scope>NUCLEOTIDE SEQUENCE</scope>
</reference>
<gene>
    <name evidence="2" type="ORF">LITE_LOCUS8800</name>
</gene>
<comment type="caution">
    <text evidence="2">The sequence shown here is derived from an EMBL/GenBank/DDBJ whole genome shotgun (WGS) entry which is preliminary data.</text>
</comment>
<proteinExistence type="predicted"/>
<dbReference type="EMBL" id="CAMGYJ010000003">
    <property type="protein sequence ID" value="CAI0395673.1"/>
    <property type="molecule type" value="Genomic_DNA"/>
</dbReference>
<evidence type="ECO:0000313" key="3">
    <source>
        <dbReference type="Proteomes" id="UP001154282"/>
    </source>
</evidence>
<dbReference type="AlphaFoldDB" id="A0AAV0IEF1"/>
<protein>
    <recommendedName>
        <fullName evidence="4">Ycf15</fullName>
    </recommendedName>
</protein>